<keyword evidence="1" id="KW-0812">Transmembrane</keyword>
<reference evidence="2 3" key="1">
    <citation type="submission" date="2009-01" db="EMBL/GenBank/DDBJ databases">
        <authorList>
            <person name="Fulton L."/>
            <person name="Clifton S."/>
            <person name="Chinwalla A.T."/>
            <person name="Mitreva M."/>
            <person name="Sodergren E."/>
            <person name="Weinstock G."/>
            <person name="Clifton S."/>
            <person name="Dooling D.J."/>
            <person name="Fulton B."/>
            <person name="Minx P."/>
            <person name="Pepin K.H."/>
            <person name="Johnson M."/>
            <person name="Bhonagiri V."/>
            <person name="Nash W.E."/>
            <person name="Mardis E.R."/>
            <person name="Wilson R.K."/>
        </authorList>
    </citation>
    <scope>NUCLEOTIDE SEQUENCE [LARGE SCALE GENOMIC DNA]</scope>
    <source>
        <strain evidence="2 3">ATCC 33806</strain>
    </source>
</reference>
<keyword evidence="1" id="KW-1133">Transmembrane helix</keyword>
<dbReference type="EMBL" id="ACEB01000003">
    <property type="protein sequence ID" value="EEG28200.1"/>
    <property type="molecule type" value="Genomic_DNA"/>
</dbReference>
<comment type="caution">
    <text evidence="2">The sequence shown here is derived from an EMBL/GenBank/DDBJ whole genome shotgun (WGS) entry which is preliminary data.</text>
</comment>
<dbReference type="Proteomes" id="UP000006247">
    <property type="component" value="Unassembled WGS sequence"/>
</dbReference>
<feature type="transmembrane region" description="Helical" evidence="1">
    <location>
        <begin position="17"/>
        <end position="40"/>
    </location>
</feature>
<accession>C0DZV4</accession>
<keyword evidence="1" id="KW-0472">Membrane</keyword>
<evidence type="ECO:0000313" key="2">
    <source>
        <dbReference type="EMBL" id="EEG28200.1"/>
    </source>
</evidence>
<dbReference type="HOGENOM" id="CLU_3042462_0_0_11"/>
<sequence>MCGGDYGFFHICYYPCFYLSMLISFSKVLLNIACLPISGMNHLECRKPRRSGVF</sequence>
<dbReference type="AlphaFoldDB" id="C0DZV4"/>
<organism evidence="2 3">
    <name type="scientific">Corynebacterium matruchotii ATCC 33806</name>
    <dbReference type="NCBI Taxonomy" id="566549"/>
    <lineage>
        <taxon>Bacteria</taxon>
        <taxon>Bacillati</taxon>
        <taxon>Actinomycetota</taxon>
        <taxon>Actinomycetes</taxon>
        <taxon>Mycobacteriales</taxon>
        <taxon>Corynebacteriaceae</taxon>
        <taxon>Corynebacterium</taxon>
    </lineage>
</organism>
<name>C0DZV4_9CORY</name>
<evidence type="ECO:0000313" key="3">
    <source>
        <dbReference type="Proteomes" id="UP000006247"/>
    </source>
</evidence>
<gene>
    <name evidence="2" type="ORF">CORMATOL_00250</name>
</gene>
<protein>
    <submittedName>
        <fullName evidence="2">Uncharacterized protein</fullName>
    </submittedName>
</protein>
<proteinExistence type="predicted"/>
<evidence type="ECO:0000256" key="1">
    <source>
        <dbReference type="SAM" id="Phobius"/>
    </source>
</evidence>